<evidence type="ECO:0000313" key="2">
    <source>
        <dbReference type="EMBL" id="CAK0864160.1"/>
    </source>
</evidence>
<feature type="non-terminal residue" evidence="2">
    <location>
        <position position="1"/>
    </location>
</feature>
<name>A0ABN9UVL2_9DINO</name>
<dbReference type="InterPro" id="IPR001251">
    <property type="entry name" value="CRAL-TRIO_dom"/>
</dbReference>
<reference evidence="2" key="1">
    <citation type="submission" date="2023-10" db="EMBL/GenBank/DDBJ databases">
        <authorList>
            <person name="Chen Y."/>
            <person name="Shah S."/>
            <person name="Dougan E. K."/>
            <person name="Thang M."/>
            <person name="Chan C."/>
        </authorList>
    </citation>
    <scope>NUCLEOTIDE SEQUENCE [LARGE SCALE GENOMIC DNA]</scope>
</reference>
<dbReference type="Pfam" id="PF00650">
    <property type="entry name" value="CRAL_TRIO"/>
    <property type="match status" value="1"/>
</dbReference>
<dbReference type="InterPro" id="IPR036273">
    <property type="entry name" value="CRAL/TRIO_N_dom_sf"/>
</dbReference>
<dbReference type="EMBL" id="CAUYUJ010016337">
    <property type="protein sequence ID" value="CAK0864160.1"/>
    <property type="molecule type" value="Genomic_DNA"/>
</dbReference>
<keyword evidence="3" id="KW-1185">Reference proteome</keyword>
<evidence type="ECO:0000259" key="1">
    <source>
        <dbReference type="PROSITE" id="PS50191"/>
    </source>
</evidence>
<comment type="caution">
    <text evidence="2">The sequence shown here is derived from an EMBL/GenBank/DDBJ whole genome shotgun (WGS) entry which is preliminary data.</text>
</comment>
<feature type="domain" description="CRAL-TRIO" evidence="1">
    <location>
        <begin position="145"/>
        <end position="320"/>
    </location>
</feature>
<protein>
    <recommendedName>
        <fullName evidence="1">CRAL-TRIO domain-containing protein</fullName>
    </recommendedName>
</protein>
<dbReference type="PROSITE" id="PS50191">
    <property type="entry name" value="CRAL_TRIO"/>
    <property type="match status" value="1"/>
</dbReference>
<proteinExistence type="predicted"/>
<sequence length="320" mass="33948">VAGAGAPPGGAGRAASAGRASWLSAGALGLVAARAALAARRARGGADISDDLSVEKLTKKYSSQIDELRNTCKDVLDDQDDLYLLFFLLESKGDVPAAAENVREVLAWRKGEGAGIVATAEKAIAEATAGGGWNNEPVFAAAPNADKLKAFITPDCYVVLALPSGDLMSVIRAAAIDSPKMMEAVTPEQLVDFFIYAREVNTCVADARTRATGRLTKLISANDLTGVSSFPDSRFQEALTGSSKKAQRLYPGRQGPTVLLNLPWLARALVGLLAPLFPGAVRDKIKFARTPMDYMEKLPDVLREPLRSQFLDDISAVLTS</sequence>
<organism evidence="2 3">
    <name type="scientific">Prorocentrum cordatum</name>
    <dbReference type="NCBI Taxonomy" id="2364126"/>
    <lineage>
        <taxon>Eukaryota</taxon>
        <taxon>Sar</taxon>
        <taxon>Alveolata</taxon>
        <taxon>Dinophyceae</taxon>
        <taxon>Prorocentrales</taxon>
        <taxon>Prorocentraceae</taxon>
        <taxon>Prorocentrum</taxon>
    </lineage>
</organism>
<dbReference type="Gene3D" id="3.40.525.10">
    <property type="entry name" value="CRAL-TRIO lipid binding domain"/>
    <property type="match status" value="1"/>
</dbReference>
<dbReference type="InterPro" id="IPR036865">
    <property type="entry name" value="CRAL-TRIO_dom_sf"/>
</dbReference>
<gene>
    <name evidence="2" type="ORF">PCOR1329_LOCUS52114</name>
</gene>
<accession>A0ABN9UVL2</accession>
<dbReference type="SUPFAM" id="SSF46938">
    <property type="entry name" value="CRAL/TRIO N-terminal domain"/>
    <property type="match status" value="1"/>
</dbReference>
<dbReference type="Proteomes" id="UP001189429">
    <property type="component" value="Unassembled WGS sequence"/>
</dbReference>
<dbReference type="SUPFAM" id="SSF52087">
    <property type="entry name" value="CRAL/TRIO domain"/>
    <property type="match status" value="1"/>
</dbReference>
<evidence type="ECO:0000313" key="3">
    <source>
        <dbReference type="Proteomes" id="UP001189429"/>
    </source>
</evidence>